<dbReference type="InterPro" id="IPR000362">
    <property type="entry name" value="Fumarate_lyase_fam"/>
</dbReference>
<dbReference type="PANTHER" id="PTHR42696:SF2">
    <property type="entry name" value="ASPARTATE AMMONIA-LYASE"/>
    <property type="match status" value="1"/>
</dbReference>
<feature type="domain" description="Fumarate lyase N-terminal" evidence="2">
    <location>
        <begin position="19"/>
        <end position="350"/>
    </location>
</feature>
<evidence type="ECO:0000313" key="5">
    <source>
        <dbReference type="Proteomes" id="UP001596150"/>
    </source>
</evidence>
<sequence length="482" mass="51870">MPSTSPPSPLHRIEQDSLGPVSVPAHAYYGAQTARAMENFRISGTPIRHYPELIRALATVKLAAARANRHLGDLPDEKYAAIEQACLEILDGKFDDQFQLDVFQGGAGTSTNMNANEVIANRGLEILGHPRGHYGALHPNNDVNLSQSTNDVYPTAIRLALLMSYGSLSAALEQLAAAFDAKGAEFAHILKLGRTQMQDAVPMTLGQEFQAFAVTLREDVLRLEEASRLLLEVNLGGTAVGTGITADPAYAAIVVQELGRLTNRPFVMSQNLIEACWDTGAFVSFSATLKRTAVKLSKISNDLRLLSSGPRGGFGEINLPPQQPGSSIMPGKVNPVIPEVVNQVAFHVIGADLTVTLASEAGQLQLNAMEPVIVFSLLQSLSLMTNAIHTLTEKCVTGITANPDTCRKNLEASTALATGLVSLIGYERAAQLAKEILASGKTLRELLVEDPLLSEEMIDQVFDLDALTRPSRLRRRPPVTKP</sequence>
<keyword evidence="1 4" id="KW-0456">Lyase</keyword>
<protein>
    <submittedName>
        <fullName evidence="4">Aspartate ammonia-lyase</fullName>
        <ecNumber evidence="4">4.3.1.1</ecNumber>
    </submittedName>
</protein>
<evidence type="ECO:0000313" key="4">
    <source>
        <dbReference type="EMBL" id="MFC5518670.1"/>
    </source>
</evidence>
<dbReference type="Gene3D" id="1.10.275.10">
    <property type="entry name" value="Fumarase/aspartase (N-terminal domain)"/>
    <property type="match status" value="1"/>
</dbReference>
<reference evidence="5" key="1">
    <citation type="journal article" date="2019" name="Int. J. Syst. Evol. Microbiol.">
        <title>The Global Catalogue of Microorganisms (GCM) 10K type strain sequencing project: providing services to taxonomists for standard genome sequencing and annotation.</title>
        <authorList>
            <consortium name="The Broad Institute Genomics Platform"/>
            <consortium name="The Broad Institute Genome Sequencing Center for Infectious Disease"/>
            <person name="Wu L."/>
            <person name="Ma J."/>
        </authorList>
    </citation>
    <scope>NUCLEOTIDE SEQUENCE [LARGE SCALE GENOMIC DNA]</scope>
    <source>
        <strain evidence="5">KACC 12633</strain>
    </source>
</reference>
<dbReference type="GO" id="GO:0008797">
    <property type="term" value="F:aspartate ammonia-lyase activity"/>
    <property type="evidence" value="ECO:0007669"/>
    <property type="project" value="UniProtKB-EC"/>
</dbReference>
<dbReference type="PANTHER" id="PTHR42696">
    <property type="entry name" value="ASPARTATE AMMONIA-LYASE"/>
    <property type="match status" value="1"/>
</dbReference>
<gene>
    <name evidence="4" type="ORF">ACFPP9_23045</name>
</gene>
<dbReference type="RefSeq" id="WP_266344566.1">
    <property type="nucleotide sequence ID" value="NZ_JAPKNH010000005.1"/>
</dbReference>
<dbReference type="PROSITE" id="PS00163">
    <property type="entry name" value="FUMARATE_LYASES"/>
    <property type="match status" value="1"/>
</dbReference>
<dbReference type="Gene3D" id="1.20.200.10">
    <property type="entry name" value="Fumarase/aspartase (Central domain)"/>
    <property type="match status" value="1"/>
</dbReference>
<evidence type="ECO:0000259" key="2">
    <source>
        <dbReference type="Pfam" id="PF00206"/>
    </source>
</evidence>
<keyword evidence="5" id="KW-1185">Reference proteome</keyword>
<proteinExistence type="predicted"/>
<evidence type="ECO:0000259" key="3">
    <source>
        <dbReference type="Pfam" id="PF10415"/>
    </source>
</evidence>
<dbReference type="Proteomes" id="UP001596150">
    <property type="component" value="Unassembled WGS sequence"/>
</dbReference>
<dbReference type="InterPro" id="IPR008948">
    <property type="entry name" value="L-Aspartase-like"/>
</dbReference>
<dbReference type="NCBIfam" id="NF008909">
    <property type="entry name" value="PRK12273.1"/>
    <property type="match status" value="1"/>
</dbReference>
<dbReference type="InterPro" id="IPR051546">
    <property type="entry name" value="Aspartate_Ammonia-Lyase"/>
</dbReference>
<dbReference type="Pfam" id="PF00206">
    <property type="entry name" value="Lyase_1"/>
    <property type="match status" value="1"/>
</dbReference>
<dbReference type="InterPro" id="IPR022761">
    <property type="entry name" value="Fumarate_lyase_N"/>
</dbReference>
<dbReference type="SUPFAM" id="SSF48557">
    <property type="entry name" value="L-aspartase-like"/>
    <property type="match status" value="1"/>
</dbReference>
<dbReference type="CDD" id="cd01357">
    <property type="entry name" value="Aspartase"/>
    <property type="match status" value="1"/>
</dbReference>
<dbReference type="InterPro" id="IPR024083">
    <property type="entry name" value="Fumarase/histidase_N"/>
</dbReference>
<dbReference type="InterPro" id="IPR020557">
    <property type="entry name" value="Fumarate_lyase_CS"/>
</dbReference>
<organism evidence="4 5">
    <name type="scientific">Kaistia terrae</name>
    <dbReference type="NCBI Taxonomy" id="537017"/>
    <lineage>
        <taxon>Bacteria</taxon>
        <taxon>Pseudomonadati</taxon>
        <taxon>Pseudomonadota</taxon>
        <taxon>Alphaproteobacteria</taxon>
        <taxon>Hyphomicrobiales</taxon>
        <taxon>Kaistiaceae</taxon>
        <taxon>Kaistia</taxon>
    </lineage>
</organism>
<evidence type="ECO:0000256" key="1">
    <source>
        <dbReference type="ARBA" id="ARBA00023239"/>
    </source>
</evidence>
<dbReference type="EC" id="4.3.1.1" evidence="4"/>
<comment type="caution">
    <text evidence="4">The sequence shown here is derived from an EMBL/GenBank/DDBJ whole genome shotgun (WGS) entry which is preliminary data.</text>
</comment>
<dbReference type="EMBL" id="JBHSML010000014">
    <property type="protein sequence ID" value="MFC5518670.1"/>
    <property type="molecule type" value="Genomic_DNA"/>
</dbReference>
<feature type="domain" description="Fumarase C C-terminal" evidence="3">
    <location>
        <begin position="416"/>
        <end position="469"/>
    </location>
</feature>
<dbReference type="InterPro" id="IPR018951">
    <property type="entry name" value="Fumarase_C_C"/>
</dbReference>
<dbReference type="Pfam" id="PF10415">
    <property type="entry name" value="FumaraseC_C"/>
    <property type="match status" value="1"/>
</dbReference>
<dbReference type="Gene3D" id="1.10.40.30">
    <property type="entry name" value="Fumarase/aspartase (C-terminal domain)"/>
    <property type="match status" value="1"/>
</dbReference>
<dbReference type="PRINTS" id="PR00149">
    <property type="entry name" value="FUMRATELYASE"/>
</dbReference>
<name>A0ABW0Q1P2_9HYPH</name>
<accession>A0ABW0Q1P2</accession>